<reference evidence="4 5" key="1">
    <citation type="submission" date="2015-11" db="EMBL/GenBank/DDBJ databases">
        <title>The genome of Debaryomyces fabryi.</title>
        <authorList>
            <person name="Tafer H."/>
            <person name="Lopandic K."/>
        </authorList>
    </citation>
    <scope>NUCLEOTIDE SEQUENCE [LARGE SCALE GENOMIC DNA]</scope>
    <source>
        <strain evidence="4 5">CBS 789</strain>
    </source>
</reference>
<gene>
    <name evidence="4" type="ORF">AC631_00558</name>
</gene>
<name>A0A0V1Q5J7_9ASCO</name>
<feature type="compositionally biased region" description="Gly residues" evidence="1">
    <location>
        <begin position="148"/>
        <end position="162"/>
    </location>
</feature>
<dbReference type="InterPro" id="IPR014044">
    <property type="entry name" value="CAP_dom"/>
</dbReference>
<organism evidence="4 5">
    <name type="scientific">Debaryomyces fabryi</name>
    <dbReference type="NCBI Taxonomy" id="58627"/>
    <lineage>
        <taxon>Eukaryota</taxon>
        <taxon>Fungi</taxon>
        <taxon>Dikarya</taxon>
        <taxon>Ascomycota</taxon>
        <taxon>Saccharomycotina</taxon>
        <taxon>Pichiomycetes</taxon>
        <taxon>Debaryomycetaceae</taxon>
        <taxon>Debaryomyces</taxon>
    </lineage>
</organism>
<dbReference type="Gene3D" id="3.40.33.10">
    <property type="entry name" value="CAP"/>
    <property type="match status" value="1"/>
</dbReference>
<dbReference type="Proteomes" id="UP000054251">
    <property type="component" value="Unassembled WGS sequence"/>
</dbReference>
<feature type="compositionally biased region" description="Low complexity" evidence="1">
    <location>
        <begin position="163"/>
        <end position="196"/>
    </location>
</feature>
<evidence type="ECO:0000313" key="4">
    <source>
        <dbReference type="EMBL" id="KSA03746.1"/>
    </source>
</evidence>
<dbReference type="AlphaFoldDB" id="A0A0V1Q5J7"/>
<keyword evidence="5" id="KW-1185">Reference proteome</keyword>
<evidence type="ECO:0000259" key="3">
    <source>
        <dbReference type="SMART" id="SM00198"/>
    </source>
</evidence>
<feature type="region of interest" description="Disordered" evidence="1">
    <location>
        <begin position="148"/>
        <end position="197"/>
    </location>
</feature>
<protein>
    <recommendedName>
        <fullName evidence="3">SCP domain-containing protein</fullName>
    </recommendedName>
</protein>
<dbReference type="OrthoDB" id="337038at2759"/>
<feature type="signal peptide" evidence="2">
    <location>
        <begin position="1"/>
        <end position="21"/>
    </location>
</feature>
<dbReference type="InterPro" id="IPR018244">
    <property type="entry name" value="Allrgn_V5/Tpx1_CS"/>
</dbReference>
<dbReference type="Pfam" id="PF00188">
    <property type="entry name" value="CAP"/>
    <property type="match status" value="1"/>
</dbReference>
<accession>A0A0V1Q5J7</accession>
<dbReference type="PANTHER" id="PTHR10334">
    <property type="entry name" value="CYSTEINE-RICH SECRETORY PROTEIN-RELATED"/>
    <property type="match status" value="1"/>
</dbReference>
<evidence type="ECO:0000313" key="5">
    <source>
        <dbReference type="Proteomes" id="UP000054251"/>
    </source>
</evidence>
<dbReference type="GO" id="GO:0005576">
    <property type="term" value="C:extracellular region"/>
    <property type="evidence" value="ECO:0007669"/>
    <property type="project" value="InterPro"/>
</dbReference>
<sequence length="345" mass="35249">MKASTLSTALAIISATNMVAAAPAPQILTVWQTATQVINTDGSIYDQEATQATVAAVSTTAAASVATAATGTSSGSSSSSTSKFNLDSLLSGGSGKMKQWLSKMFGSSSGASSTSTSAPASTSSTRAASTSTGSSGSFLDELLGGLGSGSGSGSSSGSGSGSDSGSSSTYSPSTLSTSTVSSSGSSSTSTSESSSGIYDQIYDSPSLDESFAKDILDAHNTDRAKHLAQPLSWDTDAYNYAQKVANNYDCSGVLTHTHGQFGENLACGYKDGPSAVKAWYDEGETYDYSTANEYNHFTQVVWKDTTKVGCAYKDCSAENWGLYIICSYDPAGNVIGQEKQNVLSS</sequence>
<feature type="chain" id="PRO_5006884604" description="SCP domain-containing protein" evidence="2">
    <location>
        <begin position="22"/>
        <end position="345"/>
    </location>
</feature>
<proteinExistence type="predicted"/>
<feature type="region of interest" description="Disordered" evidence="1">
    <location>
        <begin position="110"/>
        <end position="134"/>
    </location>
</feature>
<dbReference type="SUPFAM" id="SSF55797">
    <property type="entry name" value="PR-1-like"/>
    <property type="match status" value="1"/>
</dbReference>
<dbReference type="CDD" id="cd05384">
    <property type="entry name" value="CAP_PRY1-like"/>
    <property type="match status" value="1"/>
</dbReference>
<dbReference type="RefSeq" id="XP_015469848.1">
    <property type="nucleotide sequence ID" value="XM_015609388.1"/>
</dbReference>
<evidence type="ECO:0000256" key="2">
    <source>
        <dbReference type="SAM" id="SignalP"/>
    </source>
</evidence>
<evidence type="ECO:0000256" key="1">
    <source>
        <dbReference type="SAM" id="MobiDB-lite"/>
    </source>
</evidence>
<dbReference type="SMART" id="SM00198">
    <property type="entry name" value="SCP"/>
    <property type="match status" value="1"/>
</dbReference>
<dbReference type="PROSITE" id="PS01010">
    <property type="entry name" value="CRISP_2"/>
    <property type="match status" value="1"/>
</dbReference>
<dbReference type="InterPro" id="IPR035940">
    <property type="entry name" value="CAP_sf"/>
</dbReference>
<feature type="domain" description="SCP" evidence="3">
    <location>
        <begin position="210"/>
        <end position="336"/>
    </location>
</feature>
<dbReference type="PRINTS" id="PR00837">
    <property type="entry name" value="V5TPXLIKE"/>
</dbReference>
<dbReference type="EMBL" id="LMYN01000006">
    <property type="protein sequence ID" value="KSA03746.1"/>
    <property type="molecule type" value="Genomic_DNA"/>
</dbReference>
<keyword evidence="2" id="KW-0732">Signal</keyword>
<dbReference type="GeneID" id="26837567"/>
<comment type="caution">
    <text evidence="4">The sequence shown here is derived from an EMBL/GenBank/DDBJ whole genome shotgun (WGS) entry which is preliminary data.</text>
</comment>
<dbReference type="InterPro" id="IPR001283">
    <property type="entry name" value="CRISP-related"/>
</dbReference>